<proteinExistence type="predicted"/>
<dbReference type="Pfam" id="PF02013">
    <property type="entry name" value="CBM_10"/>
    <property type="match status" value="2"/>
</dbReference>
<dbReference type="InterPro" id="IPR009034">
    <property type="entry name" value="Dockerin_dom_fun_sf"/>
</dbReference>
<evidence type="ECO:0000256" key="4">
    <source>
        <dbReference type="SAM" id="SignalP"/>
    </source>
</evidence>
<dbReference type="InterPro" id="IPR014867">
    <property type="entry name" value="Spore_coat_CotH_CotH2/3/7"/>
</dbReference>
<keyword evidence="2" id="KW-0677">Repeat</keyword>
<feature type="chain" id="PRO_5012711439" description="CBM10 domain-containing protein" evidence="4">
    <location>
        <begin position="25"/>
        <end position="614"/>
    </location>
</feature>
<dbReference type="EMBL" id="MCOG01000029">
    <property type="protein sequence ID" value="ORY74392.1"/>
    <property type="molecule type" value="Genomic_DNA"/>
</dbReference>
<dbReference type="GO" id="GO:0016787">
    <property type="term" value="F:hydrolase activity"/>
    <property type="evidence" value="ECO:0007669"/>
    <property type="project" value="UniProtKB-KW"/>
</dbReference>
<evidence type="ECO:0000313" key="7">
    <source>
        <dbReference type="Proteomes" id="UP000193920"/>
    </source>
</evidence>
<gene>
    <name evidence="6" type="ORF">LY90DRAFT_666197</name>
</gene>
<dbReference type="Gene3D" id="3.90.1220.10">
    <property type="entry name" value="Cellulose docking domain, dockering"/>
    <property type="match status" value="2"/>
</dbReference>
<dbReference type="SUPFAM" id="SSF64571">
    <property type="entry name" value="Cellulose docking domain, dockering"/>
    <property type="match status" value="2"/>
</dbReference>
<keyword evidence="7" id="KW-1185">Reference proteome</keyword>
<organism evidence="6 7">
    <name type="scientific">Neocallimastix californiae</name>
    <dbReference type="NCBI Taxonomy" id="1754190"/>
    <lineage>
        <taxon>Eukaryota</taxon>
        <taxon>Fungi</taxon>
        <taxon>Fungi incertae sedis</taxon>
        <taxon>Chytridiomycota</taxon>
        <taxon>Chytridiomycota incertae sedis</taxon>
        <taxon>Neocallimastigomycetes</taxon>
        <taxon>Neocallimastigales</taxon>
        <taxon>Neocallimastigaceae</taxon>
        <taxon>Neocallimastix</taxon>
    </lineage>
</organism>
<feature type="signal peptide" evidence="4">
    <location>
        <begin position="1"/>
        <end position="24"/>
    </location>
</feature>
<dbReference type="PANTHER" id="PTHR40050">
    <property type="entry name" value="INNER SPORE COAT PROTEIN H"/>
    <property type="match status" value="1"/>
</dbReference>
<protein>
    <recommendedName>
        <fullName evidence="5">CBM10 domain-containing protein</fullName>
    </recommendedName>
</protein>
<evidence type="ECO:0000256" key="1">
    <source>
        <dbReference type="ARBA" id="ARBA00022729"/>
    </source>
</evidence>
<evidence type="ECO:0000256" key="3">
    <source>
        <dbReference type="ARBA" id="ARBA00022801"/>
    </source>
</evidence>
<evidence type="ECO:0000313" key="6">
    <source>
        <dbReference type="EMBL" id="ORY74392.1"/>
    </source>
</evidence>
<dbReference type="OrthoDB" id="10267127at2759"/>
<dbReference type="PANTHER" id="PTHR40050:SF1">
    <property type="entry name" value="INNER SPORE COAT PROTEIN H"/>
    <property type="match status" value="1"/>
</dbReference>
<evidence type="ECO:0000259" key="5">
    <source>
        <dbReference type="PROSITE" id="PS51763"/>
    </source>
</evidence>
<keyword evidence="1 4" id="KW-0732">Signal</keyword>
<feature type="domain" description="CBM10" evidence="5">
    <location>
        <begin position="523"/>
        <end position="559"/>
    </location>
</feature>
<accession>A0A1Y2ES73</accession>
<comment type="caution">
    <text evidence="6">The sequence shown here is derived from an EMBL/GenBank/DDBJ whole genome shotgun (WGS) entry which is preliminary data.</text>
</comment>
<sequence>MKNRVKMKAFVLLLIIYYSLSVNASFWTNVKRTELYEMMDKHIPEMHVTMSDIDWKEMYSKAQITSQFQNTDFKVNAHLTFKYNGNNEEYDIEFKLGGKSSTEFTKPGFNIKITNSGKTLHGTKNFRLRSDQRDPSMMRSKISSDILQKSGLIAVEVGYTELYINNNYHGFWVVSDSVKNKWIKRKFGNVNYITDLIQCRSDYIRFDDNSAKRRCTNANDEYADNMTKFNKFVDDVNNAKTRADLEKIMEVDNFIKYLAWEWLVCSWDHFLGIYGHNLYWYLQPNGKWAYIPYDYDLDLGQDLWTSSFKGKMINDMEDCEFTNISFKDFELDHPIVKILIHNNDTFFRECLCDIISKVYNPDTLLSHIDDVKNLISSYVKKGRDSGAGKINKSGKDTDYSYEHFLQNTEYAYLYSHRSSTKSYGLKDLIRRRYNYAAAYYGIDKNHKLINPRPVSNLTSFDIYPHYFEKGKYPDVIEFVNLNQLPEYTPNLDYEDDSIPTIGINAYAIFSPSSKSNSKTTSSICWSKTLGYQCCSRCNIIYEDNDGSWGFENGKWCGITSSCLSNINKDECFSITLGFSCCSSCNSYFEDEYGKWGVENNNWCGIKDSCQNELS</sequence>
<evidence type="ECO:0000256" key="2">
    <source>
        <dbReference type="ARBA" id="ARBA00022737"/>
    </source>
</evidence>
<dbReference type="AlphaFoldDB" id="A0A1Y2ES73"/>
<name>A0A1Y2ES73_9FUNG</name>
<feature type="domain" description="CBM10" evidence="5">
    <location>
        <begin position="570"/>
        <end position="606"/>
    </location>
</feature>
<keyword evidence="3" id="KW-0378">Hydrolase</keyword>
<reference evidence="6 7" key="1">
    <citation type="submission" date="2016-08" db="EMBL/GenBank/DDBJ databases">
        <title>A Parts List for Fungal Cellulosomes Revealed by Comparative Genomics.</title>
        <authorList>
            <consortium name="DOE Joint Genome Institute"/>
            <person name="Haitjema C.H."/>
            <person name="Gilmore S.P."/>
            <person name="Henske J.K."/>
            <person name="Solomon K.V."/>
            <person name="De Groot R."/>
            <person name="Kuo A."/>
            <person name="Mondo S.J."/>
            <person name="Salamov A.A."/>
            <person name="Labutti K."/>
            <person name="Zhao Z."/>
            <person name="Chiniquy J."/>
            <person name="Barry K."/>
            <person name="Brewer H.M."/>
            <person name="Purvine S.O."/>
            <person name="Wright A.T."/>
            <person name="Boxma B."/>
            <person name="Van Alen T."/>
            <person name="Hackstein J.H."/>
            <person name="Baker S.E."/>
            <person name="Grigoriev I.V."/>
            <person name="O'Malley M.A."/>
        </authorList>
    </citation>
    <scope>NUCLEOTIDE SEQUENCE [LARGE SCALE GENOMIC DNA]</scope>
    <source>
        <strain evidence="6 7">G1</strain>
    </source>
</reference>
<dbReference type="InterPro" id="IPR002883">
    <property type="entry name" value="CBM10/Dockerin_dom"/>
</dbReference>
<dbReference type="PROSITE" id="PS51763">
    <property type="entry name" value="CBM10"/>
    <property type="match status" value="2"/>
</dbReference>
<dbReference type="Proteomes" id="UP000193920">
    <property type="component" value="Unassembled WGS sequence"/>
</dbReference>
<dbReference type="Pfam" id="PF08757">
    <property type="entry name" value="CotH"/>
    <property type="match status" value="1"/>
</dbReference>